<gene>
    <name evidence="1" type="ORF">DYL72_18445</name>
</gene>
<name>A0A3M7LJS7_VIBAN</name>
<reference evidence="1 2" key="1">
    <citation type="submission" date="2018-12" db="EMBL/GenBank/DDBJ databases">
        <title>Characterization and Draft Genome of Vibrio anguillarum J360 Marine Pathogen Isolated from an Outbreak in Lumpfish (Cyclopterus lumpus).</title>
        <authorList>
            <person name="Vasquez J.I."/>
            <person name="Cao T."/>
            <person name="Chakraborty S."/>
            <person name="Gnanagobal H."/>
            <person name="Wescot J."/>
            <person name="Boyce D."/>
            <person name="Santander J."/>
        </authorList>
    </citation>
    <scope>NUCLEOTIDE SEQUENCE [LARGE SCALE GENOMIC DNA]</scope>
    <source>
        <strain evidence="1 2">J360</strain>
    </source>
</reference>
<dbReference type="RefSeq" id="WP_019283159.1">
    <property type="nucleotide sequence ID" value="NZ_CP034673.1"/>
</dbReference>
<evidence type="ECO:0000313" key="1">
    <source>
        <dbReference type="EMBL" id="AZS26937.1"/>
    </source>
</evidence>
<dbReference type="Proteomes" id="UP000256923">
    <property type="component" value="Chromosome 2"/>
</dbReference>
<protein>
    <submittedName>
        <fullName evidence="1">Uncharacterized protein</fullName>
    </submittedName>
</protein>
<evidence type="ECO:0000313" key="2">
    <source>
        <dbReference type="Proteomes" id="UP000256923"/>
    </source>
</evidence>
<proteinExistence type="predicted"/>
<accession>A0A3M7LJS7</accession>
<sequence length="121" mass="13643">MNINALREIIENHEHLLVERAQSMGLEEQSVRAAALIVDDRGYDALVGRQIWVFDNAVRPLIEDVSCDGYQGLFGEDQNECPNILEDDDLVECYQNESFLCEACQGNANSDSAARDSFMRE</sequence>
<dbReference type="AlphaFoldDB" id="A0A3M7LJS7"/>
<organism evidence="1 2">
    <name type="scientific">Vibrio anguillarum</name>
    <name type="common">Listonella anguillarum</name>
    <dbReference type="NCBI Taxonomy" id="55601"/>
    <lineage>
        <taxon>Bacteria</taxon>
        <taxon>Pseudomonadati</taxon>
        <taxon>Pseudomonadota</taxon>
        <taxon>Gammaproteobacteria</taxon>
        <taxon>Vibrionales</taxon>
        <taxon>Vibrionaceae</taxon>
        <taxon>Vibrio</taxon>
    </lineage>
</organism>
<dbReference type="EMBL" id="CP034673">
    <property type="protein sequence ID" value="AZS26937.1"/>
    <property type="molecule type" value="Genomic_DNA"/>
</dbReference>